<comment type="caution">
    <text evidence="7">The sequence shown here is derived from an EMBL/GenBank/DDBJ whole genome shotgun (WGS) entry which is preliminary data.</text>
</comment>
<dbReference type="Gene3D" id="1.10.238.10">
    <property type="entry name" value="EF-hand"/>
    <property type="match status" value="2"/>
</dbReference>
<keyword evidence="8" id="KW-1185">Reference proteome</keyword>
<feature type="chain" id="PRO_5032377770" evidence="4">
    <location>
        <begin position="25"/>
        <end position="161"/>
    </location>
</feature>
<name>A0A843YC39_9RHOB</name>
<feature type="compositionally biased region" description="Basic residues" evidence="3">
    <location>
        <begin position="139"/>
        <end position="153"/>
    </location>
</feature>
<proteinExistence type="predicted"/>
<dbReference type="SUPFAM" id="SSF47473">
    <property type="entry name" value="EF-hand"/>
    <property type="match status" value="1"/>
</dbReference>
<dbReference type="InterPro" id="IPR011992">
    <property type="entry name" value="EF-hand-dom_pair"/>
</dbReference>
<evidence type="ECO:0000313" key="7">
    <source>
        <dbReference type="EMBL" id="MQQ08860.1"/>
    </source>
</evidence>
<dbReference type="GO" id="GO:0005509">
    <property type="term" value="F:calcium ion binding"/>
    <property type="evidence" value="ECO:0007669"/>
    <property type="project" value="InterPro"/>
</dbReference>
<evidence type="ECO:0000256" key="3">
    <source>
        <dbReference type="SAM" id="MobiDB-lite"/>
    </source>
</evidence>
<dbReference type="Pfam" id="PF13202">
    <property type="entry name" value="EF-hand_5"/>
    <property type="match status" value="1"/>
</dbReference>
<dbReference type="InterPro" id="IPR002048">
    <property type="entry name" value="EF_hand_dom"/>
</dbReference>
<gene>
    <name evidence="7" type="ORF">GFB49_10370</name>
</gene>
<dbReference type="PANTHER" id="PTHR10827:SF98">
    <property type="entry name" value="45 KDA CALCIUM-BINDING PROTEIN"/>
    <property type="match status" value="1"/>
</dbReference>
<dbReference type="Pfam" id="PF13499">
    <property type="entry name" value="EF-hand_7"/>
    <property type="match status" value="1"/>
</dbReference>
<feature type="signal peptide" evidence="4">
    <location>
        <begin position="1"/>
        <end position="24"/>
    </location>
</feature>
<dbReference type="RefSeq" id="WP_153215799.1">
    <property type="nucleotide sequence ID" value="NZ_WIBF01000005.1"/>
</dbReference>
<dbReference type="AlphaFoldDB" id="A0A843YC39"/>
<protein>
    <submittedName>
        <fullName evidence="7">Calcium-binding protein</fullName>
    </submittedName>
</protein>
<feature type="region of interest" description="Disordered" evidence="3">
    <location>
        <begin position="81"/>
        <end position="161"/>
    </location>
</feature>
<dbReference type="EMBL" id="WIBF01000005">
    <property type="protein sequence ID" value="MQQ08860.1"/>
    <property type="molecule type" value="Genomic_DNA"/>
</dbReference>
<keyword evidence="4" id="KW-0732">Signal</keyword>
<dbReference type="InterPro" id="IPR018247">
    <property type="entry name" value="EF_Hand_1_Ca_BS"/>
</dbReference>
<organism evidence="7 8">
    <name type="scientific">Tritonibacter litoralis</name>
    <dbReference type="NCBI Taxonomy" id="2662264"/>
    <lineage>
        <taxon>Bacteria</taxon>
        <taxon>Pseudomonadati</taxon>
        <taxon>Pseudomonadota</taxon>
        <taxon>Alphaproteobacteria</taxon>
        <taxon>Rhodobacterales</taxon>
        <taxon>Paracoccaceae</taxon>
        <taxon>Tritonibacter</taxon>
    </lineage>
</organism>
<keyword evidence="2" id="KW-0677">Repeat</keyword>
<feature type="domain" description="EF-hand" evidence="6">
    <location>
        <begin position="54"/>
        <end position="108"/>
    </location>
</feature>
<reference evidence="7 8" key="1">
    <citation type="submission" date="2019-10" db="EMBL/GenBank/DDBJ databases">
        <title>Epibacterium sp. nov., isolated from seawater.</title>
        <authorList>
            <person name="Zhang X."/>
            <person name="Li N."/>
        </authorList>
    </citation>
    <scope>NUCLEOTIDE SEQUENCE [LARGE SCALE GENOMIC DNA]</scope>
    <source>
        <strain evidence="7 8">SM1979</strain>
    </source>
</reference>
<evidence type="ECO:0000256" key="1">
    <source>
        <dbReference type="ARBA" id="ARBA00022723"/>
    </source>
</evidence>
<dbReference type="PROSITE" id="PS00018">
    <property type="entry name" value="EF_HAND_1"/>
    <property type="match status" value="1"/>
</dbReference>
<keyword evidence="1" id="KW-0479">Metal-binding</keyword>
<dbReference type="Proteomes" id="UP000444174">
    <property type="component" value="Unassembled WGS sequence"/>
</dbReference>
<dbReference type="PANTHER" id="PTHR10827">
    <property type="entry name" value="RETICULOCALBIN"/>
    <property type="match status" value="1"/>
</dbReference>
<evidence type="ECO:0000256" key="2">
    <source>
        <dbReference type="ARBA" id="ARBA00022737"/>
    </source>
</evidence>
<feature type="compositionally biased region" description="Basic and acidic residues" evidence="3">
    <location>
        <begin position="81"/>
        <end position="97"/>
    </location>
</feature>
<evidence type="ECO:0000259" key="5">
    <source>
        <dbReference type="Pfam" id="PF13202"/>
    </source>
</evidence>
<evidence type="ECO:0000256" key="4">
    <source>
        <dbReference type="SAM" id="SignalP"/>
    </source>
</evidence>
<feature type="domain" description="EF-hand" evidence="5">
    <location>
        <begin position="117"/>
        <end position="134"/>
    </location>
</feature>
<sequence length="161" mass="17538">MKHITFIALIVTGASVLAAGAALAKPHGHHGPRASFEELDANGDGEVTQAEMEALRTRHFSAADTNGDGALSLEELTARAAERAQDRAERMLEKLDANNDGVLSTDEMPQPRNPGKQFARLDADNSGGISKEEFDTAREKHRNGQGGKWRKHWQGQNQDQN</sequence>
<evidence type="ECO:0000313" key="8">
    <source>
        <dbReference type="Proteomes" id="UP000444174"/>
    </source>
</evidence>
<evidence type="ECO:0000259" key="6">
    <source>
        <dbReference type="Pfam" id="PF13499"/>
    </source>
</evidence>
<accession>A0A843YC39</accession>